<dbReference type="EMBL" id="CM023483">
    <property type="protein sequence ID" value="KAH6936621.1"/>
    <property type="molecule type" value="Genomic_DNA"/>
</dbReference>
<keyword evidence="2" id="KW-1185">Reference proteome</keyword>
<comment type="caution">
    <text evidence="1">The sequence shown here is derived from an EMBL/GenBank/DDBJ whole genome shotgun (WGS) entry which is preliminary data.</text>
</comment>
<evidence type="ECO:0000313" key="1">
    <source>
        <dbReference type="EMBL" id="KAH6936621.1"/>
    </source>
</evidence>
<dbReference type="Proteomes" id="UP000821845">
    <property type="component" value="Chromosome 3"/>
</dbReference>
<sequence length="1046" mass="119703">MERALWILDKATQAYPLLHRPIERKHCAGAFHSAEDRRPFSTFAFLAEMLSLLGGLVLIVLFVATLFRWRQRHFSYFRNLGIPGPEPSLLWGNIREYHQTHHYKVLGKWLEKYGDTFGFYDGDVPFIVTKDLDFLEYVLVRNFQNFTDRGDELVMEQRHPFLGNAIVYAEGTKWRNIRRSLAPCFTTAKLKQMMTDIKEGADIFLDIVGEQADGGREANVLELYQRLTMDYVGRGAFGVDCRFQRGPENALAASAKAVVRGVMTGPFHMICQSTSTLGAFAKPLYWINMLLGVYVSIAMTKETATVIDLRKKNPEFRKPDVLQSILDAEYQEDGPDVDNGTLQNRKGNEKATKSRVLTKDEVLLSAAILFIAGYETTSTALSYVTYILAKHQDVQDRVRREVNGALSDTEDMDYDTLTRKLPYLTQVVSETLRLYPPILTFISRKAVNDFEYNGIPYKAGTCIMSPTIQIHRDARYWPDPLKFNPDRFSPENDGSFHRVAYQAFGVGPRNCIGMRMAQMSLYYTIARLIQRFQLHLGPSQGEVDFSRVADGTGELGVDNHKLWRQRHFSYFRTLGIPGPEPSLLWGNIREYHATHHHEVIDKWLEEYDDTFGFYDGDVPFVVTKDLDFLEYILIRNFQNFTDRGDESVMEQRHPFLGKAIIYAGGIKWRNLRRSLAPCFATAKLKLMMTDIKNGADIFLDIAGEHADIGHEVNVLELYQRLTTDYIGRGAFGVDYRFQRGPENALAASAKGALRGIMTGPFHFICPQMFLFRLEIRKPDILQSLLDVEYEEESPEIDTMRTAKGAEKATKSRVLTKDEVLLSAAVFFVAGFVSRKAVNGFEYNGVHYKAGTCFMSPTLQIHRDARYWPDPHTFNPDRFAPENEGSFHKVAHQPFGVGPRNCIGMRMGQMSLYYTIARLIRRFELQLGPSHGEHHYKVIDKWLQKYGDTFGFYDGDVPFIVTKDLDFLEYVLVRNFQNFTDRGMMADLKKGADIYLDIAGEHAELGREVNVYELYQRLTMDYVVARRLASTAASRGDPKTPSRLPRR</sequence>
<reference evidence="1" key="1">
    <citation type="submission" date="2020-05" db="EMBL/GenBank/DDBJ databases">
        <title>Large-scale comparative analyses of tick genomes elucidate their genetic diversity and vector capacities.</title>
        <authorList>
            <person name="Jia N."/>
            <person name="Wang J."/>
            <person name="Shi W."/>
            <person name="Du L."/>
            <person name="Sun Y."/>
            <person name="Zhan W."/>
            <person name="Jiang J."/>
            <person name="Wang Q."/>
            <person name="Zhang B."/>
            <person name="Ji P."/>
            <person name="Sakyi L.B."/>
            <person name="Cui X."/>
            <person name="Yuan T."/>
            <person name="Jiang B."/>
            <person name="Yang W."/>
            <person name="Lam T.T.-Y."/>
            <person name="Chang Q."/>
            <person name="Ding S."/>
            <person name="Wang X."/>
            <person name="Zhu J."/>
            <person name="Ruan X."/>
            <person name="Zhao L."/>
            <person name="Wei J."/>
            <person name="Que T."/>
            <person name="Du C."/>
            <person name="Cheng J."/>
            <person name="Dai P."/>
            <person name="Han X."/>
            <person name="Huang E."/>
            <person name="Gao Y."/>
            <person name="Liu J."/>
            <person name="Shao H."/>
            <person name="Ye R."/>
            <person name="Li L."/>
            <person name="Wei W."/>
            <person name="Wang X."/>
            <person name="Wang C."/>
            <person name="Yang T."/>
            <person name="Huo Q."/>
            <person name="Li W."/>
            <person name="Guo W."/>
            <person name="Chen H."/>
            <person name="Zhou L."/>
            <person name="Ni X."/>
            <person name="Tian J."/>
            <person name="Zhou Y."/>
            <person name="Sheng Y."/>
            <person name="Liu T."/>
            <person name="Pan Y."/>
            <person name="Xia L."/>
            <person name="Li J."/>
            <person name="Zhao F."/>
            <person name="Cao W."/>
        </authorList>
    </citation>
    <scope>NUCLEOTIDE SEQUENCE</scope>
    <source>
        <strain evidence="1">Hyas-2018</strain>
    </source>
</reference>
<evidence type="ECO:0000313" key="2">
    <source>
        <dbReference type="Proteomes" id="UP000821845"/>
    </source>
</evidence>
<protein>
    <submittedName>
        <fullName evidence="1">Uncharacterized protein</fullName>
    </submittedName>
</protein>
<proteinExistence type="predicted"/>
<name>A0ACB7SRQ7_HYAAI</name>
<accession>A0ACB7SRQ7</accession>
<gene>
    <name evidence="1" type="ORF">HPB50_020345</name>
</gene>
<organism evidence="1 2">
    <name type="scientific">Hyalomma asiaticum</name>
    <name type="common">Tick</name>
    <dbReference type="NCBI Taxonomy" id="266040"/>
    <lineage>
        <taxon>Eukaryota</taxon>
        <taxon>Metazoa</taxon>
        <taxon>Ecdysozoa</taxon>
        <taxon>Arthropoda</taxon>
        <taxon>Chelicerata</taxon>
        <taxon>Arachnida</taxon>
        <taxon>Acari</taxon>
        <taxon>Parasitiformes</taxon>
        <taxon>Ixodida</taxon>
        <taxon>Ixodoidea</taxon>
        <taxon>Ixodidae</taxon>
        <taxon>Hyalomminae</taxon>
        <taxon>Hyalomma</taxon>
    </lineage>
</organism>